<keyword evidence="3" id="KW-0964">Secreted</keyword>
<dbReference type="OrthoDB" id="5826973at2759"/>
<accession>A0A183D2R7</accession>
<dbReference type="Proteomes" id="UP000271098">
    <property type="component" value="Unassembled WGS sequence"/>
</dbReference>
<dbReference type="GO" id="GO:0009986">
    <property type="term" value="C:cell surface"/>
    <property type="evidence" value="ECO:0007669"/>
    <property type="project" value="InterPro"/>
</dbReference>
<dbReference type="GO" id="GO:0005576">
    <property type="term" value="C:extracellular region"/>
    <property type="evidence" value="ECO:0007669"/>
    <property type="project" value="UniProtKB-SubCell"/>
</dbReference>
<evidence type="ECO:0000313" key="7">
    <source>
        <dbReference type="WBParaSite" id="GPUH_0000301301-mRNA-1"/>
    </source>
</evidence>
<reference evidence="5 6" key="2">
    <citation type="submission" date="2018-11" db="EMBL/GenBank/DDBJ databases">
        <authorList>
            <consortium name="Pathogen Informatics"/>
        </authorList>
    </citation>
    <scope>NUCLEOTIDE SEQUENCE [LARGE SCALE GENOMIC DNA]</scope>
</reference>
<proteinExistence type="inferred from homology"/>
<keyword evidence="6" id="KW-1185">Reference proteome</keyword>
<organism evidence="7">
    <name type="scientific">Gongylonema pulchrum</name>
    <dbReference type="NCBI Taxonomy" id="637853"/>
    <lineage>
        <taxon>Eukaryota</taxon>
        <taxon>Metazoa</taxon>
        <taxon>Ecdysozoa</taxon>
        <taxon>Nematoda</taxon>
        <taxon>Chromadorea</taxon>
        <taxon>Rhabditida</taxon>
        <taxon>Spirurina</taxon>
        <taxon>Spiruromorpha</taxon>
        <taxon>Spiruroidea</taxon>
        <taxon>Gongylonematidae</taxon>
        <taxon>Gongylonema</taxon>
    </lineage>
</organism>
<evidence type="ECO:0000313" key="5">
    <source>
        <dbReference type="EMBL" id="VDK37379.1"/>
    </source>
</evidence>
<evidence type="ECO:0000256" key="3">
    <source>
        <dbReference type="ARBA" id="ARBA00022525"/>
    </source>
</evidence>
<dbReference type="AlphaFoldDB" id="A0A183D2R7"/>
<dbReference type="InterPro" id="IPR001534">
    <property type="entry name" value="Transthyretin-like"/>
</dbReference>
<evidence type="ECO:0000313" key="6">
    <source>
        <dbReference type="Proteomes" id="UP000271098"/>
    </source>
</evidence>
<evidence type="ECO:0000256" key="2">
    <source>
        <dbReference type="ARBA" id="ARBA00010112"/>
    </source>
</evidence>
<evidence type="ECO:0000256" key="4">
    <source>
        <dbReference type="ARBA" id="ARBA00022729"/>
    </source>
</evidence>
<evidence type="ECO:0000256" key="1">
    <source>
        <dbReference type="ARBA" id="ARBA00004613"/>
    </source>
</evidence>
<protein>
    <submittedName>
        <fullName evidence="7">Transthyretin-like family protein</fullName>
    </submittedName>
</protein>
<name>A0A183D2R7_9BILA</name>
<keyword evidence="4" id="KW-0732">Signal</keyword>
<comment type="similarity">
    <text evidence="2">Belongs to the nematode transthyretin-like family.</text>
</comment>
<dbReference type="EMBL" id="UYRT01004852">
    <property type="protein sequence ID" value="VDK37379.1"/>
    <property type="molecule type" value="Genomic_DNA"/>
</dbReference>
<dbReference type="WBParaSite" id="GPUH_0000301301-mRNA-1">
    <property type="protein sequence ID" value="GPUH_0000301301-mRNA-1"/>
    <property type="gene ID" value="GPUH_0000301301"/>
</dbReference>
<dbReference type="Pfam" id="PF01060">
    <property type="entry name" value="TTR-52"/>
    <property type="match status" value="1"/>
</dbReference>
<reference evidence="7" key="1">
    <citation type="submission" date="2016-06" db="UniProtKB">
        <authorList>
            <consortium name="WormBaseParasite"/>
        </authorList>
    </citation>
    <scope>IDENTIFICATION</scope>
</reference>
<comment type="subcellular location">
    <subcellularLocation>
        <location evidence="1">Secreted</location>
    </subcellularLocation>
</comment>
<dbReference type="PANTHER" id="PTHR21700">
    <property type="entry name" value="TRANSTHYRETIN-LIKE FAMILY PROTEIN-RELATED"/>
    <property type="match status" value="1"/>
</dbReference>
<sequence>MFLLIFVSSTYGFVSRNQSFESRGRFICAGNPVRKATVELWEDNKPLWKLIRAWFLKAKGKVFIRSPTFDHSIRVCTTSLYSVPWDSFLTKTETDDTGSFTIKATFRRETEIVPYLFVFHRCDIERNPLSQGRPQVATAPLTFVQFYKCVLMPASVF</sequence>
<dbReference type="InterPro" id="IPR038479">
    <property type="entry name" value="Transthyretin-like_sf"/>
</dbReference>
<gene>
    <name evidence="5" type="ORF">GPUH_LOCUS3008</name>
</gene>
<dbReference type="Gene3D" id="2.60.40.3330">
    <property type="match status" value="1"/>
</dbReference>